<evidence type="ECO:0000259" key="2">
    <source>
        <dbReference type="PROSITE" id="PS51465"/>
    </source>
</evidence>
<dbReference type="InterPro" id="IPR002350">
    <property type="entry name" value="Kazal_dom"/>
</dbReference>
<name>A0ABD3V4T6_SINWO</name>
<dbReference type="InterPro" id="IPR036058">
    <property type="entry name" value="Kazal_dom_sf"/>
</dbReference>
<evidence type="ECO:0000313" key="4">
    <source>
        <dbReference type="Proteomes" id="UP001634394"/>
    </source>
</evidence>
<dbReference type="SMART" id="SM00280">
    <property type="entry name" value="KAZAL"/>
    <property type="match status" value="1"/>
</dbReference>
<sequence>MDVGLLILLLLCYFAQAYCHDTYIHVTHAGPCVSVSGGGTTHPVDHVTDAATTKETLHYGPDAVLDFFCIHLSHENCTLFRDEICGSDNITYLNPCEFEKERCSHRDLHVMHFGIC</sequence>
<keyword evidence="1" id="KW-0732">Signal</keyword>
<dbReference type="Pfam" id="PF07648">
    <property type="entry name" value="Kazal_2"/>
    <property type="match status" value="1"/>
</dbReference>
<proteinExistence type="predicted"/>
<reference evidence="3 4" key="1">
    <citation type="submission" date="2024-11" db="EMBL/GenBank/DDBJ databases">
        <title>Chromosome-level genome assembly of the freshwater bivalve Anodonta woodiana.</title>
        <authorList>
            <person name="Chen X."/>
        </authorList>
    </citation>
    <scope>NUCLEOTIDE SEQUENCE [LARGE SCALE GENOMIC DNA]</scope>
    <source>
        <strain evidence="3">MN2024</strain>
        <tissue evidence="3">Gills</tissue>
    </source>
</reference>
<comment type="caution">
    <text evidence="3">The sequence shown here is derived from an EMBL/GenBank/DDBJ whole genome shotgun (WGS) entry which is preliminary data.</text>
</comment>
<organism evidence="3 4">
    <name type="scientific">Sinanodonta woodiana</name>
    <name type="common">Chinese pond mussel</name>
    <name type="synonym">Anodonta woodiana</name>
    <dbReference type="NCBI Taxonomy" id="1069815"/>
    <lineage>
        <taxon>Eukaryota</taxon>
        <taxon>Metazoa</taxon>
        <taxon>Spiralia</taxon>
        <taxon>Lophotrochozoa</taxon>
        <taxon>Mollusca</taxon>
        <taxon>Bivalvia</taxon>
        <taxon>Autobranchia</taxon>
        <taxon>Heteroconchia</taxon>
        <taxon>Palaeoheterodonta</taxon>
        <taxon>Unionida</taxon>
        <taxon>Unionoidea</taxon>
        <taxon>Unionidae</taxon>
        <taxon>Unioninae</taxon>
        <taxon>Sinanodonta</taxon>
    </lineage>
</organism>
<protein>
    <recommendedName>
        <fullName evidence="2">Kazal-like domain-containing protein</fullName>
    </recommendedName>
</protein>
<feature type="chain" id="PRO_5044862271" description="Kazal-like domain-containing protein" evidence="1">
    <location>
        <begin position="18"/>
        <end position="116"/>
    </location>
</feature>
<feature type="domain" description="Kazal-like" evidence="2">
    <location>
        <begin position="63"/>
        <end position="116"/>
    </location>
</feature>
<dbReference type="EMBL" id="JBJQND010000013">
    <property type="protein sequence ID" value="KAL3856211.1"/>
    <property type="molecule type" value="Genomic_DNA"/>
</dbReference>
<gene>
    <name evidence="3" type="ORF">ACJMK2_010988</name>
</gene>
<keyword evidence="4" id="KW-1185">Reference proteome</keyword>
<dbReference type="CDD" id="cd00104">
    <property type="entry name" value="KAZAL_FS"/>
    <property type="match status" value="1"/>
</dbReference>
<dbReference type="Proteomes" id="UP001634394">
    <property type="component" value="Unassembled WGS sequence"/>
</dbReference>
<dbReference type="Gene3D" id="3.30.60.30">
    <property type="match status" value="1"/>
</dbReference>
<dbReference type="SUPFAM" id="SSF100895">
    <property type="entry name" value="Kazal-type serine protease inhibitors"/>
    <property type="match status" value="1"/>
</dbReference>
<feature type="signal peptide" evidence="1">
    <location>
        <begin position="1"/>
        <end position="17"/>
    </location>
</feature>
<evidence type="ECO:0000313" key="3">
    <source>
        <dbReference type="EMBL" id="KAL3856211.1"/>
    </source>
</evidence>
<dbReference type="AlphaFoldDB" id="A0ABD3V4T6"/>
<dbReference type="PROSITE" id="PS51465">
    <property type="entry name" value="KAZAL_2"/>
    <property type="match status" value="1"/>
</dbReference>
<accession>A0ABD3V4T6</accession>
<evidence type="ECO:0000256" key="1">
    <source>
        <dbReference type="SAM" id="SignalP"/>
    </source>
</evidence>